<dbReference type="RefSeq" id="WP_064231767.1">
    <property type="nucleotide sequence ID" value="NZ_LVZK01000002.1"/>
</dbReference>
<keyword evidence="11" id="KW-1185">Reference proteome</keyword>
<evidence type="ECO:0000259" key="9">
    <source>
        <dbReference type="Pfam" id="PF13460"/>
    </source>
</evidence>
<protein>
    <recommendedName>
        <fullName evidence="7">Divinyl chlorophyllide a 8-vinyl-reductase, chloroplastic</fullName>
        <ecNumber evidence="6">1.3.1.75</ecNumber>
    </recommendedName>
</protein>
<name>A0A179B2I9_9ACTO</name>
<dbReference type="Gene3D" id="3.40.50.720">
    <property type="entry name" value="NAD(P)-binding Rossmann-like Domain"/>
    <property type="match status" value="1"/>
</dbReference>
<evidence type="ECO:0000256" key="2">
    <source>
        <dbReference type="ARBA" id="ARBA00022857"/>
    </source>
</evidence>
<dbReference type="Pfam" id="PF13460">
    <property type="entry name" value="NAD_binding_10"/>
    <property type="match status" value="1"/>
</dbReference>
<comment type="caution">
    <text evidence="10">The sequence shown here is derived from an EMBL/GenBank/DDBJ whole genome shotgun (WGS) entry which is preliminary data.</text>
</comment>
<dbReference type="EMBL" id="LVZK01000002">
    <property type="protein sequence ID" value="OAP85559.1"/>
    <property type="molecule type" value="Genomic_DNA"/>
</dbReference>
<keyword evidence="3" id="KW-0809">Transit peptide</keyword>
<dbReference type="PANTHER" id="PTHR47378">
    <property type="entry name" value="DIVINYL CHLOROPHYLLIDE A 8-VINYL-REDUCTASE, CHLOROPLASTIC"/>
    <property type="match status" value="1"/>
</dbReference>
<evidence type="ECO:0000313" key="11">
    <source>
        <dbReference type="Proteomes" id="UP000078368"/>
    </source>
</evidence>
<dbReference type="SUPFAM" id="SSF51735">
    <property type="entry name" value="NAD(P)-binding Rossmann-fold domains"/>
    <property type="match status" value="1"/>
</dbReference>
<evidence type="ECO:0000256" key="1">
    <source>
        <dbReference type="ARBA" id="ARBA00005173"/>
    </source>
</evidence>
<dbReference type="InterPro" id="IPR036291">
    <property type="entry name" value="NAD(P)-bd_dom_sf"/>
</dbReference>
<dbReference type="UniPathway" id="UPA00668"/>
<dbReference type="PANTHER" id="PTHR47378:SF1">
    <property type="entry name" value="DIVINYL CHLOROPHYLLIDE A 8-VINYL-REDUCTASE, CHLOROPLASTIC"/>
    <property type="match status" value="1"/>
</dbReference>
<dbReference type="OrthoDB" id="9774199at2"/>
<dbReference type="EC" id="1.3.1.75" evidence="6"/>
<dbReference type="InterPro" id="IPR016040">
    <property type="entry name" value="NAD(P)-bd_dom"/>
</dbReference>
<keyword evidence="5" id="KW-0149">Chlorophyll biosynthesis</keyword>
<dbReference type="STRING" id="1823756.A4H34_08130"/>
<dbReference type="InterPro" id="IPR044201">
    <property type="entry name" value="DVR-like"/>
</dbReference>
<dbReference type="Proteomes" id="UP000078368">
    <property type="component" value="Unassembled WGS sequence"/>
</dbReference>
<dbReference type="GO" id="GO:0015995">
    <property type="term" value="P:chlorophyll biosynthetic process"/>
    <property type="evidence" value="ECO:0007669"/>
    <property type="project" value="UniProtKB-UniPathway"/>
</dbReference>
<proteinExistence type="predicted"/>
<sequence>MSTVLVAGATGYLGRHIVEELHRRGRRVRAAVRDRARAEKEGPWKSPSLEGLVEEWAVGDVADPDFAKDLAKGAAQVVSALGVTRQKADPWQIDNLANRAILASALRHGAASFAYVNVLGGEKCPAKLTRAKTAFARALERADVLYQIVNPSAYFSDMMSVLKMAKRGKVHIFDPAIRLNPIHGADLAVCICDLMEKGEKGSWDVGGPDVFTWDELARTALAAMEKRPRVGKIPTWILPPALGLTSLFSRRLADAARFATWNMLHDCVGSATGVRHLADFYAENRDLV</sequence>
<keyword evidence="4" id="KW-0560">Oxidoreductase</keyword>
<evidence type="ECO:0000313" key="10">
    <source>
        <dbReference type="EMBL" id="OAP85559.1"/>
    </source>
</evidence>
<evidence type="ECO:0000256" key="3">
    <source>
        <dbReference type="ARBA" id="ARBA00022946"/>
    </source>
</evidence>
<dbReference type="AlphaFoldDB" id="A0A179B2I9"/>
<comment type="pathway">
    <text evidence="1">Porphyrin-containing compound metabolism; chlorophyll biosynthesis.</text>
</comment>
<organism evidence="10 11">
    <name type="scientific">Peptidiphaga gingivicola</name>
    <dbReference type="NCBI Taxonomy" id="2741497"/>
    <lineage>
        <taxon>Bacteria</taxon>
        <taxon>Bacillati</taxon>
        <taxon>Actinomycetota</taxon>
        <taxon>Actinomycetes</taxon>
        <taxon>Actinomycetales</taxon>
        <taxon>Actinomycetaceae</taxon>
        <taxon>Peptidiphaga</taxon>
    </lineage>
</organism>
<evidence type="ECO:0000256" key="8">
    <source>
        <dbReference type="ARBA" id="ARBA00049498"/>
    </source>
</evidence>
<evidence type="ECO:0000256" key="5">
    <source>
        <dbReference type="ARBA" id="ARBA00023171"/>
    </source>
</evidence>
<keyword evidence="2" id="KW-0521">NADP</keyword>
<evidence type="ECO:0000256" key="6">
    <source>
        <dbReference type="ARBA" id="ARBA00024059"/>
    </source>
</evidence>
<gene>
    <name evidence="10" type="ORF">A4H34_08130</name>
</gene>
<accession>A0A179B2I9</accession>
<evidence type="ECO:0000256" key="4">
    <source>
        <dbReference type="ARBA" id="ARBA00023002"/>
    </source>
</evidence>
<evidence type="ECO:0000256" key="7">
    <source>
        <dbReference type="ARBA" id="ARBA00024089"/>
    </source>
</evidence>
<comment type="catalytic activity">
    <reaction evidence="8">
        <text>protochlorophyllide a + NADP(+) = 3,8-divinyl protochlorophyllide a + NADPH + H(+)</text>
        <dbReference type="Rhea" id="RHEA:48884"/>
        <dbReference type="ChEBI" id="CHEBI:15378"/>
        <dbReference type="ChEBI" id="CHEBI:57783"/>
        <dbReference type="ChEBI" id="CHEBI:58349"/>
        <dbReference type="ChEBI" id="CHEBI:58632"/>
        <dbReference type="ChEBI" id="CHEBI:83350"/>
        <dbReference type="EC" id="1.3.1.75"/>
    </reaction>
</comment>
<feature type="domain" description="NAD(P)-binding" evidence="9">
    <location>
        <begin position="8"/>
        <end position="156"/>
    </location>
</feature>
<reference evidence="10 11" key="1">
    <citation type="submission" date="2016-04" db="EMBL/GenBank/DDBJ databases">
        <title>Peptidophaga gingivicola gen. nov., sp. nov., isolated from human subgingival plaque.</title>
        <authorList>
            <person name="Beall C.J."/>
            <person name="Mokrzan E.M."/>
            <person name="Griffen A.L."/>
            <person name="Leys E.J."/>
        </authorList>
    </citation>
    <scope>NUCLEOTIDE SEQUENCE [LARGE SCALE GENOMIC DNA]</scope>
    <source>
        <strain evidence="10 11">BA112</strain>
    </source>
</reference>
<dbReference type="GO" id="GO:0033728">
    <property type="term" value="F:3,8-divinyl protochlorophyllide a 8-vinyl-reductase (NADPH) activity"/>
    <property type="evidence" value="ECO:0007669"/>
    <property type="project" value="UniProtKB-EC"/>
</dbReference>